<dbReference type="EMBL" id="FYDG01000003">
    <property type="protein sequence ID" value="SNB69340.1"/>
    <property type="molecule type" value="Genomic_DNA"/>
</dbReference>
<evidence type="ECO:0000313" key="1">
    <source>
        <dbReference type="EMBL" id="SNB69340.1"/>
    </source>
</evidence>
<gene>
    <name evidence="1" type="ORF">SAMN06265338_103202</name>
</gene>
<keyword evidence="2" id="KW-1185">Reference proteome</keyword>
<dbReference type="RefSeq" id="WP_088520320.1">
    <property type="nucleotide sequence ID" value="NZ_NPET01000011.1"/>
</dbReference>
<sequence length="64" mass="6982">MWLVERMRASSAWCVTRDRGVTIAAVGDMETCFRIARRLNAAEAGDDLPIDVAARMSGDLQLAA</sequence>
<reference evidence="2" key="1">
    <citation type="submission" date="2017-06" db="EMBL/GenBank/DDBJ databases">
        <authorList>
            <person name="Varghese N."/>
            <person name="Submissions S."/>
        </authorList>
    </citation>
    <scope>NUCLEOTIDE SEQUENCE [LARGE SCALE GENOMIC DNA]</scope>
    <source>
        <strain evidence="2">DSM 137</strain>
    </source>
</reference>
<dbReference type="AlphaFoldDB" id="A0A212RAW8"/>
<accession>A0A212RAW8</accession>
<evidence type="ECO:0000313" key="2">
    <source>
        <dbReference type="Proteomes" id="UP000198418"/>
    </source>
</evidence>
<dbReference type="Proteomes" id="UP000198418">
    <property type="component" value="Unassembled WGS sequence"/>
</dbReference>
<protein>
    <submittedName>
        <fullName evidence="1">Uncharacterized protein</fullName>
    </submittedName>
</protein>
<name>A0A212RAW8_RHOAC</name>
<proteinExistence type="predicted"/>
<organism evidence="1 2">
    <name type="scientific">Rhodoblastus acidophilus</name>
    <name type="common">Rhodopseudomonas acidophila</name>
    <dbReference type="NCBI Taxonomy" id="1074"/>
    <lineage>
        <taxon>Bacteria</taxon>
        <taxon>Pseudomonadati</taxon>
        <taxon>Pseudomonadota</taxon>
        <taxon>Alphaproteobacteria</taxon>
        <taxon>Hyphomicrobiales</taxon>
        <taxon>Rhodoblastaceae</taxon>
        <taxon>Rhodoblastus</taxon>
    </lineage>
</organism>